<dbReference type="AlphaFoldDB" id="A0A926EU94"/>
<dbReference type="Gene3D" id="3.40.50.150">
    <property type="entry name" value="Vaccinia Virus protein VP39"/>
    <property type="match status" value="1"/>
</dbReference>
<evidence type="ECO:0000256" key="1">
    <source>
        <dbReference type="ARBA" id="ARBA00022603"/>
    </source>
</evidence>
<dbReference type="RefSeq" id="WP_262430077.1">
    <property type="nucleotide sequence ID" value="NZ_JACRTG010000025.1"/>
</dbReference>
<comment type="caution">
    <text evidence="3">The sequence shown here is derived from an EMBL/GenBank/DDBJ whole genome shotgun (WGS) entry which is preliminary data.</text>
</comment>
<dbReference type="NCBIfam" id="TIGR00095">
    <property type="entry name" value="16S rRNA (guanine(966)-N(2))-methyltransferase RsmD"/>
    <property type="match status" value="1"/>
</dbReference>
<gene>
    <name evidence="3" type="primary">rsmD</name>
    <name evidence="3" type="ORF">H8707_10315</name>
</gene>
<dbReference type="EMBL" id="JACRTG010000025">
    <property type="protein sequence ID" value="MBC8588620.1"/>
    <property type="molecule type" value="Genomic_DNA"/>
</dbReference>
<name>A0A926EU94_9FIRM</name>
<dbReference type="InterPro" id="IPR004398">
    <property type="entry name" value="RNA_MeTrfase_RsmD"/>
</dbReference>
<dbReference type="PANTHER" id="PTHR43542:SF1">
    <property type="entry name" value="METHYLTRANSFERASE"/>
    <property type="match status" value="1"/>
</dbReference>
<dbReference type="Proteomes" id="UP000601171">
    <property type="component" value="Unassembled WGS sequence"/>
</dbReference>
<dbReference type="InterPro" id="IPR002052">
    <property type="entry name" value="DNA_methylase_N6_adenine_CS"/>
</dbReference>
<dbReference type="GO" id="GO:0003676">
    <property type="term" value="F:nucleic acid binding"/>
    <property type="evidence" value="ECO:0007669"/>
    <property type="project" value="InterPro"/>
</dbReference>
<evidence type="ECO:0000256" key="2">
    <source>
        <dbReference type="ARBA" id="ARBA00022679"/>
    </source>
</evidence>
<dbReference type="CDD" id="cd02440">
    <property type="entry name" value="AdoMet_MTases"/>
    <property type="match status" value="1"/>
</dbReference>
<protein>
    <submittedName>
        <fullName evidence="3">16S rRNA (Guanine(966)-N(2))-methyltransferase RsmD</fullName>
        <ecNumber evidence="3">2.1.1.171</ecNumber>
    </submittedName>
</protein>
<organism evidence="3 4">
    <name type="scientific">Paratissierella segnis</name>
    <dbReference type="NCBI Taxonomy" id="2763679"/>
    <lineage>
        <taxon>Bacteria</taxon>
        <taxon>Bacillati</taxon>
        <taxon>Bacillota</taxon>
        <taxon>Tissierellia</taxon>
        <taxon>Tissierellales</taxon>
        <taxon>Tissierellaceae</taxon>
        <taxon>Paratissierella</taxon>
    </lineage>
</organism>
<dbReference type="PROSITE" id="PS00092">
    <property type="entry name" value="N6_MTASE"/>
    <property type="match status" value="1"/>
</dbReference>
<dbReference type="SUPFAM" id="SSF53335">
    <property type="entry name" value="S-adenosyl-L-methionine-dependent methyltransferases"/>
    <property type="match status" value="1"/>
</dbReference>
<reference evidence="3" key="1">
    <citation type="submission" date="2020-08" db="EMBL/GenBank/DDBJ databases">
        <title>Genome public.</title>
        <authorList>
            <person name="Liu C."/>
            <person name="Sun Q."/>
        </authorList>
    </citation>
    <scope>NUCLEOTIDE SEQUENCE</scope>
    <source>
        <strain evidence="3">BX21</strain>
    </source>
</reference>
<dbReference type="GO" id="GO:0052913">
    <property type="term" value="F:16S rRNA (guanine(966)-N(2))-methyltransferase activity"/>
    <property type="evidence" value="ECO:0007669"/>
    <property type="project" value="UniProtKB-EC"/>
</dbReference>
<accession>A0A926EU94</accession>
<dbReference type="PANTHER" id="PTHR43542">
    <property type="entry name" value="METHYLTRANSFERASE"/>
    <property type="match status" value="1"/>
</dbReference>
<sequence length="188" mass="22080">MRVISGNKKGHRLKAPKGFDVRPTEDKIKESIFNILKPLKIEFTVLDLFAGSGSIGIEFLSRGAKKVYFIDVKQNSIDIIKENLRHTKLEDKSTVLKLEANRVLRKFLKDNLKFDYIYLDPPFKNHELLFNVVDYITKHDLLEKNGLILIEHEKELNLKLNINNFYRCDYRNYGSKSISFYKKQEVLK</sequence>
<dbReference type="Pfam" id="PF03602">
    <property type="entry name" value="Cons_hypoth95"/>
    <property type="match status" value="1"/>
</dbReference>
<keyword evidence="2 3" id="KW-0808">Transferase</keyword>
<keyword evidence="1 3" id="KW-0489">Methyltransferase</keyword>
<dbReference type="EC" id="2.1.1.171" evidence="3"/>
<evidence type="ECO:0000313" key="4">
    <source>
        <dbReference type="Proteomes" id="UP000601171"/>
    </source>
</evidence>
<dbReference type="PIRSF" id="PIRSF004553">
    <property type="entry name" value="CHP00095"/>
    <property type="match status" value="1"/>
</dbReference>
<proteinExistence type="predicted"/>
<keyword evidence="4" id="KW-1185">Reference proteome</keyword>
<dbReference type="InterPro" id="IPR029063">
    <property type="entry name" value="SAM-dependent_MTases_sf"/>
</dbReference>
<evidence type="ECO:0000313" key="3">
    <source>
        <dbReference type="EMBL" id="MBC8588620.1"/>
    </source>
</evidence>